<organism evidence="1 2">
    <name type="scientific">Xanthomonas campestris pv. phaseoli</name>
    <dbReference type="NCBI Taxonomy" id="317013"/>
    <lineage>
        <taxon>Bacteria</taxon>
        <taxon>Pseudomonadati</taxon>
        <taxon>Pseudomonadota</taxon>
        <taxon>Gammaproteobacteria</taxon>
        <taxon>Lysobacterales</taxon>
        <taxon>Lysobacteraceae</taxon>
        <taxon>Xanthomonas</taxon>
    </lineage>
</organism>
<sequence>MSDESLKRLRWRDALVAKVLAERDSPIISTYWIASKVFQLGMERTFEDQPLQLPAGQPGTVMLGEARKALLKRKVILQDKSLPTQLYRLPGETAPVPELMCSIDPFGYVAYLSAMAYHGLTNRLPKVLYFVSPHPPIWNDLAEEKMHRDLGDLYGPYTNSELPRLRRVKIEKLDGVVIKEIRTKEHRGGWRSANDGALRVTGLGKTFVDMLQHPDICGGIRHVIEVFQEQAPLHLKAIVAAFNTHGGPIDKLRAGYILETYCGIDSVEVDAWTAYASRGGSRKLNPQAEYSPEFSAKWCLSINV</sequence>
<evidence type="ECO:0000313" key="1">
    <source>
        <dbReference type="EMBL" id="SOO26835.1"/>
    </source>
</evidence>
<name>A0A7Z7J6Z5_XANCH</name>
<comment type="caution">
    <text evidence="1">The sequence shown here is derived from an EMBL/GenBank/DDBJ whole genome shotgun (WGS) entry which is preliminary data.</text>
</comment>
<dbReference type="Proteomes" id="UP000234345">
    <property type="component" value="Unassembled WGS sequence"/>
</dbReference>
<reference evidence="1 2" key="1">
    <citation type="submission" date="2017-10" db="EMBL/GenBank/DDBJ databases">
        <authorList>
            <person name="Regsiter A."/>
            <person name="William W."/>
        </authorList>
    </citation>
    <scope>NUCLEOTIDE SEQUENCE [LARGE SCALE GENOMIC DNA]</scope>
    <source>
        <strain evidence="1 2">CFBP6991</strain>
    </source>
</reference>
<gene>
    <name evidence="1" type="ORF">XFF6991_60019</name>
</gene>
<evidence type="ECO:0008006" key="3">
    <source>
        <dbReference type="Google" id="ProtNLM"/>
    </source>
</evidence>
<protein>
    <recommendedName>
        <fullName evidence="3">AbiEi antitoxin C-terminal domain-containing protein</fullName>
    </recommendedName>
</protein>
<evidence type="ECO:0000313" key="2">
    <source>
        <dbReference type="Proteomes" id="UP000234345"/>
    </source>
</evidence>
<dbReference type="EMBL" id="OCZC01000088">
    <property type="protein sequence ID" value="SOO26835.1"/>
    <property type="molecule type" value="Genomic_DNA"/>
</dbReference>
<dbReference type="RefSeq" id="WP_022557729.1">
    <property type="nucleotide sequence ID" value="NZ_JSBS02000082.1"/>
</dbReference>
<proteinExistence type="predicted"/>
<accession>A0A7Z7J6Z5</accession>
<dbReference type="AlphaFoldDB" id="A0A7Z7J6Z5"/>